<organism evidence="3 4">
    <name type="scientific">Phaeodactylibacter luteus</name>
    <dbReference type="NCBI Taxonomy" id="1564516"/>
    <lineage>
        <taxon>Bacteria</taxon>
        <taxon>Pseudomonadati</taxon>
        <taxon>Bacteroidota</taxon>
        <taxon>Saprospiria</taxon>
        <taxon>Saprospirales</taxon>
        <taxon>Haliscomenobacteraceae</taxon>
        <taxon>Phaeodactylibacter</taxon>
    </lineage>
</organism>
<feature type="chain" id="PRO_5023143108" description="EF-hand domain-containing protein" evidence="1">
    <location>
        <begin position="20"/>
        <end position="1021"/>
    </location>
</feature>
<dbReference type="SUPFAM" id="SSF49384">
    <property type="entry name" value="Carbohydrate-binding domain"/>
    <property type="match status" value="3"/>
</dbReference>
<dbReference type="GO" id="GO:0000272">
    <property type="term" value="P:polysaccharide catabolic process"/>
    <property type="evidence" value="ECO:0007669"/>
    <property type="project" value="InterPro"/>
</dbReference>
<proteinExistence type="predicted"/>
<gene>
    <name evidence="3" type="ORF">FRY97_17750</name>
</gene>
<keyword evidence="4" id="KW-1185">Reference proteome</keyword>
<accession>A0A5C6RGW1</accession>
<evidence type="ECO:0000313" key="4">
    <source>
        <dbReference type="Proteomes" id="UP000321580"/>
    </source>
</evidence>
<keyword evidence="1" id="KW-0732">Signal</keyword>
<dbReference type="PROSITE" id="PS00018">
    <property type="entry name" value="EF_HAND_1"/>
    <property type="match status" value="1"/>
</dbReference>
<dbReference type="OrthoDB" id="1488934at2"/>
<comment type="caution">
    <text evidence="3">The sequence shown here is derived from an EMBL/GenBank/DDBJ whole genome shotgun (WGS) entry which is preliminary data.</text>
</comment>
<dbReference type="InterPro" id="IPR025667">
    <property type="entry name" value="SprB_repeat"/>
</dbReference>
<dbReference type="AlphaFoldDB" id="A0A5C6RGW1"/>
<dbReference type="InterPro" id="IPR008965">
    <property type="entry name" value="CBM2/CBM3_carb-bd_dom_sf"/>
</dbReference>
<protein>
    <recommendedName>
        <fullName evidence="2">EF-hand domain-containing protein</fullName>
    </recommendedName>
</protein>
<dbReference type="Pfam" id="PF00963">
    <property type="entry name" value="Cohesin"/>
    <property type="match status" value="1"/>
</dbReference>
<evidence type="ECO:0000313" key="3">
    <source>
        <dbReference type="EMBL" id="TXB61688.1"/>
    </source>
</evidence>
<name>A0A5C6RGW1_9BACT</name>
<evidence type="ECO:0000256" key="1">
    <source>
        <dbReference type="SAM" id="SignalP"/>
    </source>
</evidence>
<reference evidence="3 4" key="1">
    <citation type="submission" date="2019-08" db="EMBL/GenBank/DDBJ databases">
        <title>Genome of Phaeodactylibacter luteus.</title>
        <authorList>
            <person name="Bowman J.P."/>
        </authorList>
    </citation>
    <scope>NUCLEOTIDE SEQUENCE [LARGE SCALE GENOMIC DNA]</scope>
    <source>
        <strain evidence="3 4">KCTC 42180</strain>
    </source>
</reference>
<dbReference type="PROSITE" id="PS50222">
    <property type="entry name" value="EF_HAND_2"/>
    <property type="match status" value="1"/>
</dbReference>
<dbReference type="Pfam" id="PF13573">
    <property type="entry name" value="SprB"/>
    <property type="match status" value="1"/>
</dbReference>
<dbReference type="Gene3D" id="2.60.40.680">
    <property type="match status" value="3"/>
</dbReference>
<feature type="domain" description="EF-hand" evidence="2">
    <location>
        <begin position="751"/>
        <end position="777"/>
    </location>
</feature>
<dbReference type="InterPro" id="IPR002048">
    <property type="entry name" value="EF_hand_dom"/>
</dbReference>
<dbReference type="InterPro" id="IPR018247">
    <property type="entry name" value="EF_Hand_1_Ca_BS"/>
</dbReference>
<feature type="signal peptide" evidence="1">
    <location>
        <begin position="1"/>
        <end position="19"/>
    </location>
</feature>
<dbReference type="GO" id="GO:0030246">
    <property type="term" value="F:carbohydrate binding"/>
    <property type="evidence" value="ECO:0007669"/>
    <property type="project" value="InterPro"/>
</dbReference>
<dbReference type="InterPro" id="IPR002102">
    <property type="entry name" value="Cohesin_dom"/>
</dbReference>
<evidence type="ECO:0000259" key="2">
    <source>
        <dbReference type="PROSITE" id="PS50222"/>
    </source>
</evidence>
<dbReference type="GO" id="GO:0005509">
    <property type="term" value="F:calcium ion binding"/>
    <property type="evidence" value="ECO:0007669"/>
    <property type="project" value="InterPro"/>
</dbReference>
<dbReference type="RefSeq" id="WP_147168912.1">
    <property type="nucleotide sequence ID" value="NZ_VOOR01000048.1"/>
</dbReference>
<dbReference type="Proteomes" id="UP000321580">
    <property type="component" value="Unassembled WGS sequence"/>
</dbReference>
<sequence>MKRLILLFFLSMAAGPWLKGQECFSLFVDQVAGSPGEEVCVPVRADGVEGLVSMQFSLGWDASKLQLTGVANLVLPQLSTNNFNLDPAFNSAGQTALSWFDISTPGGLSLPDSSILFELCFEVLSPGGYASIHFAQTIAPYEFTALPGNVLPTYALMSGGVSAEADMPAFSGACFTLGDCTDGGAIFPQLSNSDQVVAYNWHQGGQGISTSDFLGGAAPGLYKLNVTDVAGRELQADFSLGAADGVFVSGYDLSPPTTCGGADGSIEVFVEGGSGSYDIAWSNGQSGSVISGLSPGVYIVWVTDLETNCDYTAVYVIPAGGELLTAYSYACTQFEDQPAVVSITCAVWDGGGLPPYTFEWSNGYTEVNDWVSTLEDVPSGFTYGLTITDASGCSYEPLPAFAECDSAVPEGQLSIGEAIVAPGAEVCLPVLMSGVQALSSFSTGIGWDPEVLSFTGVNEGSLPSLLDFGLGLEHAGQGLLSIDWATDVPEGEFFSGPATILFEICFDAVGAPGSSTAVEFDPEIQPTVLELTGGVLQTSLSDGVCLISGGAESVGLQWGAKAANVGESACLDVTVSNFTDVAGVQFSTDWDPTLIAFDTLLLSGNLPALNPSANFNLQHTDEGNMAVTWFDPALSSLSLPDGTPLFSLCFTALGPEGFAPVSFSNQPALIEVSNENEVLPVQVQHGGVDMLQPEVWPGDTDTDGLVSHYDLLNIGLGYGSAGPGRENASINWAAQYAPAWEGSTPGTGVNFKHLDTNGDGLIDAADTLALVQNWGEEVNFAPGEAENRLDGASIFIEPDTVVLGDEAVFNIIFGEEVQPAQEIYGLAFSIVYDTSVVVPGSGAARFMESWLGQEGTDLLGVSKDQAGGSRVDVALTRTDGLNRTGAGTIGQLHITIQDVIFARAEAYELPFAIENIRVINALEEEQPVVPQSTVALVLEAITTLAPGPDALLEVYPNPARERLQVSVKGLPVDEARLWSAAGQLVLEGKGEELDISQVPSGTYWLEACSAGKVYRELIVVQ</sequence>
<dbReference type="EMBL" id="VOOR01000048">
    <property type="protein sequence ID" value="TXB61688.1"/>
    <property type="molecule type" value="Genomic_DNA"/>
</dbReference>